<evidence type="ECO:0000256" key="1">
    <source>
        <dbReference type="ARBA" id="ARBA00001968"/>
    </source>
</evidence>
<accession>A0AAU9U3K0</accession>
<proteinExistence type="predicted"/>
<keyword evidence="5" id="KW-1185">Reference proteome</keyword>
<protein>
    <recommendedName>
        <fullName evidence="3">FHA domain-containing protein</fullName>
    </recommendedName>
</protein>
<evidence type="ECO:0000259" key="3">
    <source>
        <dbReference type="PROSITE" id="PS50006"/>
    </source>
</evidence>
<evidence type="ECO:0000313" key="4">
    <source>
        <dbReference type="EMBL" id="CAH2093728.1"/>
    </source>
</evidence>
<dbReference type="Pfam" id="PF13359">
    <property type="entry name" value="DDE_Tnp_4"/>
    <property type="match status" value="1"/>
</dbReference>
<reference evidence="4" key="1">
    <citation type="submission" date="2022-03" db="EMBL/GenBank/DDBJ databases">
        <authorList>
            <person name="Tunstrom K."/>
        </authorList>
    </citation>
    <scope>NUCLEOTIDE SEQUENCE</scope>
</reference>
<dbReference type="InterPro" id="IPR027806">
    <property type="entry name" value="HARBI1_dom"/>
</dbReference>
<gene>
    <name evidence="4" type="ORF">EEDITHA_LOCUS9363</name>
</gene>
<name>A0AAU9U3K0_EUPED</name>
<organism evidence="4 5">
    <name type="scientific">Euphydryas editha</name>
    <name type="common">Edith's checkerspot</name>
    <dbReference type="NCBI Taxonomy" id="104508"/>
    <lineage>
        <taxon>Eukaryota</taxon>
        <taxon>Metazoa</taxon>
        <taxon>Ecdysozoa</taxon>
        <taxon>Arthropoda</taxon>
        <taxon>Hexapoda</taxon>
        <taxon>Insecta</taxon>
        <taxon>Pterygota</taxon>
        <taxon>Neoptera</taxon>
        <taxon>Endopterygota</taxon>
        <taxon>Lepidoptera</taxon>
        <taxon>Glossata</taxon>
        <taxon>Ditrysia</taxon>
        <taxon>Papilionoidea</taxon>
        <taxon>Nymphalidae</taxon>
        <taxon>Nymphalinae</taxon>
        <taxon>Euphydryas</taxon>
    </lineage>
</organism>
<keyword evidence="2" id="KW-0479">Metal-binding</keyword>
<comment type="caution">
    <text evidence="4">The sequence shown here is derived from an EMBL/GenBank/DDBJ whole genome shotgun (WGS) entry which is preliminary data.</text>
</comment>
<dbReference type="GO" id="GO:0046872">
    <property type="term" value="F:metal ion binding"/>
    <property type="evidence" value="ECO:0007669"/>
    <property type="project" value="UniProtKB-KW"/>
</dbReference>
<sequence>MLATGNNLRSLSHFFRISKSSLSLMIPVICDAIYNALEIFIQVPRNSEEWEAIGNGFRKFWNFPGCCGAIDGKHVVIKAPFEAGSYFYNYKQQNSLVLMALVDDNYCFSYIDIGCNGRISDGGVFRNCNLSEALENGLLPEHHLVVLYTTGSESSKVRSDFEDTENGRFVEGSWRQLPSEGLVPIPRHMYNHPSQNAREIRENFADYFMGEESVSWQSRMIH</sequence>
<dbReference type="InterPro" id="IPR000253">
    <property type="entry name" value="FHA_dom"/>
</dbReference>
<dbReference type="EMBL" id="CAKOGL010000013">
    <property type="protein sequence ID" value="CAH2093728.1"/>
    <property type="molecule type" value="Genomic_DNA"/>
</dbReference>
<dbReference type="AlphaFoldDB" id="A0AAU9U3K0"/>
<dbReference type="PROSITE" id="PS50006">
    <property type="entry name" value="FHA_DOMAIN"/>
    <property type="match status" value="1"/>
</dbReference>
<comment type="cofactor">
    <cofactor evidence="1">
        <name>a divalent metal cation</name>
        <dbReference type="ChEBI" id="CHEBI:60240"/>
    </cofactor>
</comment>
<feature type="domain" description="FHA" evidence="3">
    <location>
        <begin position="117"/>
        <end position="175"/>
    </location>
</feature>
<evidence type="ECO:0000256" key="2">
    <source>
        <dbReference type="ARBA" id="ARBA00022723"/>
    </source>
</evidence>
<dbReference type="Proteomes" id="UP001153954">
    <property type="component" value="Unassembled WGS sequence"/>
</dbReference>
<evidence type="ECO:0000313" key="5">
    <source>
        <dbReference type="Proteomes" id="UP001153954"/>
    </source>
</evidence>